<reference evidence="1" key="1">
    <citation type="submission" date="2019-06" db="EMBL/GenBank/DDBJ databases">
        <authorList>
            <person name="Le Quere A."/>
            <person name="Colella S."/>
        </authorList>
    </citation>
    <scope>NUCLEOTIDE SEQUENCE</scope>
    <source>
        <strain evidence="1">EmedicaeMD41</strain>
    </source>
</reference>
<protein>
    <submittedName>
        <fullName evidence="1">Uncharacterized protein</fullName>
    </submittedName>
</protein>
<dbReference type="Proteomes" id="UP000507954">
    <property type="component" value="Unassembled WGS sequence"/>
</dbReference>
<proteinExistence type="predicted"/>
<evidence type="ECO:0000313" key="1">
    <source>
        <dbReference type="EMBL" id="VTZ66171.1"/>
    </source>
</evidence>
<name>A0A508X8N1_9HYPH</name>
<gene>
    <name evidence="1" type="ORF">EMEDMD4_980041</name>
</gene>
<organism evidence="1">
    <name type="scientific">Sinorhizobium medicae</name>
    <dbReference type="NCBI Taxonomy" id="110321"/>
    <lineage>
        <taxon>Bacteria</taxon>
        <taxon>Pseudomonadati</taxon>
        <taxon>Pseudomonadota</taxon>
        <taxon>Alphaproteobacteria</taxon>
        <taxon>Hyphomicrobiales</taxon>
        <taxon>Rhizobiaceae</taxon>
        <taxon>Sinorhizobium/Ensifer group</taxon>
        <taxon>Sinorhizobium</taxon>
    </lineage>
</organism>
<dbReference type="EMBL" id="CABFNB010000170">
    <property type="protein sequence ID" value="VTZ66171.1"/>
    <property type="molecule type" value="Genomic_DNA"/>
</dbReference>
<dbReference type="AlphaFoldDB" id="A0A508X8N1"/>
<sequence length="101" mass="11111">MFKLYSDCNIKHRRRNTSSPSPIQEALRAIQERSVVAASMLPISGRKAININGFLINHTYLIWAGDGPLSQPHGSSVVTACHCRCRLPRFLKAPGLSRPGA</sequence>
<accession>A0A508X8N1</accession>